<sequence>MRFERLDLNLLVALDALLDEQSVTKAARRLNLSQPATSNALAKLRNHFSDPLIIPMGHRMVLTPFAAGLAPSVRDLLRRARDVVRSANHFDPATASRSFSLIASELIATIFIPRLVRHLACAAPNISLILIEPDAGDPVGDLDSGIADFVIVPKEFANREHPSHKLYEDRWIGAIWTGNRLIGDEMTLDQYLRSRHIVTKFGRAQWMAATSAIVEALGPDASIAVTMPVSAALPEAIVGTDLVATVPERLALPRMADLDIRVVPIPLVLPPIIEVVQWHRERSSEPGMGWMLNTLTALS</sequence>
<name>A0A7W9AFZ7_9SPHN</name>
<feature type="domain" description="HTH lysR-type" evidence="5">
    <location>
        <begin position="6"/>
        <end position="63"/>
    </location>
</feature>
<dbReference type="InterPro" id="IPR050389">
    <property type="entry name" value="LysR-type_TF"/>
</dbReference>
<dbReference type="Pfam" id="PF03466">
    <property type="entry name" value="LysR_substrate"/>
    <property type="match status" value="1"/>
</dbReference>
<dbReference type="Gene3D" id="3.40.190.10">
    <property type="entry name" value="Periplasmic binding protein-like II"/>
    <property type="match status" value="2"/>
</dbReference>
<dbReference type="GO" id="GO:0003700">
    <property type="term" value="F:DNA-binding transcription factor activity"/>
    <property type="evidence" value="ECO:0007669"/>
    <property type="project" value="InterPro"/>
</dbReference>
<reference evidence="6 7" key="1">
    <citation type="submission" date="2020-08" db="EMBL/GenBank/DDBJ databases">
        <title>Genomic Encyclopedia of Type Strains, Phase IV (KMG-IV): sequencing the most valuable type-strain genomes for metagenomic binning, comparative biology and taxonomic classification.</title>
        <authorList>
            <person name="Goeker M."/>
        </authorList>
    </citation>
    <scope>NUCLEOTIDE SEQUENCE [LARGE SCALE GENOMIC DNA]</scope>
    <source>
        <strain evidence="6 7">DSM 25079</strain>
    </source>
</reference>
<dbReference type="AlphaFoldDB" id="A0A7W9AFZ7"/>
<dbReference type="GO" id="GO:0003677">
    <property type="term" value="F:DNA binding"/>
    <property type="evidence" value="ECO:0007669"/>
    <property type="project" value="UniProtKB-KW"/>
</dbReference>
<dbReference type="RefSeq" id="WP_184015453.1">
    <property type="nucleotide sequence ID" value="NZ_JACIJC010000001.1"/>
</dbReference>
<evidence type="ECO:0000259" key="5">
    <source>
        <dbReference type="PROSITE" id="PS50931"/>
    </source>
</evidence>
<dbReference type="InterPro" id="IPR036388">
    <property type="entry name" value="WH-like_DNA-bd_sf"/>
</dbReference>
<dbReference type="EMBL" id="JACIJC010000001">
    <property type="protein sequence ID" value="MBB5684822.1"/>
    <property type="molecule type" value="Genomic_DNA"/>
</dbReference>
<protein>
    <submittedName>
        <fullName evidence="6">DNA-binding transcriptional LysR family regulator</fullName>
    </submittedName>
</protein>
<evidence type="ECO:0000313" key="6">
    <source>
        <dbReference type="EMBL" id="MBB5684822.1"/>
    </source>
</evidence>
<dbReference type="InterPro" id="IPR005119">
    <property type="entry name" value="LysR_subst-bd"/>
</dbReference>
<dbReference type="PROSITE" id="PS50931">
    <property type="entry name" value="HTH_LYSR"/>
    <property type="match status" value="1"/>
</dbReference>
<accession>A0A7W9AFZ7</accession>
<evidence type="ECO:0000256" key="4">
    <source>
        <dbReference type="ARBA" id="ARBA00023163"/>
    </source>
</evidence>
<evidence type="ECO:0000256" key="1">
    <source>
        <dbReference type="ARBA" id="ARBA00009437"/>
    </source>
</evidence>
<keyword evidence="4" id="KW-0804">Transcription</keyword>
<dbReference type="PANTHER" id="PTHR30118">
    <property type="entry name" value="HTH-TYPE TRANSCRIPTIONAL REGULATOR LEUO-RELATED"/>
    <property type="match status" value="1"/>
</dbReference>
<dbReference type="Pfam" id="PF00126">
    <property type="entry name" value="HTH_1"/>
    <property type="match status" value="1"/>
</dbReference>
<keyword evidence="3 6" id="KW-0238">DNA-binding</keyword>
<dbReference type="PANTHER" id="PTHR30118:SF6">
    <property type="entry name" value="HTH-TYPE TRANSCRIPTIONAL REGULATOR LEUO"/>
    <property type="match status" value="1"/>
</dbReference>
<proteinExistence type="inferred from homology"/>
<dbReference type="Gene3D" id="1.10.10.10">
    <property type="entry name" value="Winged helix-like DNA-binding domain superfamily/Winged helix DNA-binding domain"/>
    <property type="match status" value="1"/>
</dbReference>
<comment type="caution">
    <text evidence="6">The sequence shown here is derived from an EMBL/GenBank/DDBJ whole genome shotgun (WGS) entry which is preliminary data.</text>
</comment>
<evidence type="ECO:0000256" key="2">
    <source>
        <dbReference type="ARBA" id="ARBA00023015"/>
    </source>
</evidence>
<dbReference type="InterPro" id="IPR036390">
    <property type="entry name" value="WH_DNA-bd_sf"/>
</dbReference>
<evidence type="ECO:0000313" key="7">
    <source>
        <dbReference type="Proteomes" id="UP000549617"/>
    </source>
</evidence>
<dbReference type="InterPro" id="IPR000847">
    <property type="entry name" value="LysR_HTH_N"/>
</dbReference>
<evidence type="ECO:0000256" key="3">
    <source>
        <dbReference type="ARBA" id="ARBA00023125"/>
    </source>
</evidence>
<dbReference type="SUPFAM" id="SSF53850">
    <property type="entry name" value="Periplasmic binding protein-like II"/>
    <property type="match status" value="1"/>
</dbReference>
<keyword evidence="7" id="KW-1185">Reference proteome</keyword>
<organism evidence="6 7">
    <name type="scientific">Sphingobium boeckii</name>
    <dbReference type="NCBI Taxonomy" id="1082345"/>
    <lineage>
        <taxon>Bacteria</taxon>
        <taxon>Pseudomonadati</taxon>
        <taxon>Pseudomonadota</taxon>
        <taxon>Alphaproteobacteria</taxon>
        <taxon>Sphingomonadales</taxon>
        <taxon>Sphingomonadaceae</taxon>
        <taxon>Sphingobium</taxon>
    </lineage>
</organism>
<dbReference type="SUPFAM" id="SSF46785">
    <property type="entry name" value="Winged helix' DNA-binding domain"/>
    <property type="match status" value="1"/>
</dbReference>
<keyword evidence="2" id="KW-0805">Transcription regulation</keyword>
<gene>
    <name evidence="6" type="ORF">FHS49_000813</name>
</gene>
<dbReference type="Proteomes" id="UP000549617">
    <property type="component" value="Unassembled WGS sequence"/>
</dbReference>
<comment type="similarity">
    <text evidence="1">Belongs to the LysR transcriptional regulatory family.</text>
</comment>